<dbReference type="InterPro" id="IPR017907">
    <property type="entry name" value="Znf_RING_CS"/>
</dbReference>
<evidence type="ECO:0000256" key="4">
    <source>
        <dbReference type="PROSITE-ProRule" id="PRU00175"/>
    </source>
</evidence>
<dbReference type="InterPro" id="IPR011990">
    <property type="entry name" value="TPR-like_helical_dom_sf"/>
</dbReference>
<keyword evidence="1" id="KW-0479">Metal-binding</keyword>
<dbReference type="SUPFAM" id="SSF57850">
    <property type="entry name" value="RING/U-box"/>
    <property type="match status" value="1"/>
</dbReference>
<keyword evidence="2 4" id="KW-0863">Zinc-finger</keyword>
<dbReference type="CDD" id="cd16513">
    <property type="entry name" value="RING-HC_LONFs_rpt1"/>
    <property type="match status" value="1"/>
</dbReference>
<dbReference type="STRING" id="520822.A0A195BAX3"/>
<name>A0A195BAX3_9HYME</name>
<dbReference type="GO" id="GO:0061630">
    <property type="term" value="F:ubiquitin protein ligase activity"/>
    <property type="evidence" value="ECO:0007669"/>
    <property type="project" value="TreeGrafter"/>
</dbReference>
<dbReference type="PROSITE" id="PS50089">
    <property type="entry name" value="ZF_RING_2"/>
    <property type="match status" value="1"/>
</dbReference>
<dbReference type="PANTHER" id="PTHR23327:SF42">
    <property type="entry name" value="LON PEPTIDASE N-TERMINAL DOMAIN AND RING FINGER PROTEIN C14F5.10C"/>
    <property type="match status" value="1"/>
</dbReference>
<dbReference type="GO" id="GO:0005634">
    <property type="term" value="C:nucleus"/>
    <property type="evidence" value="ECO:0007669"/>
    <property type="project" value="UniProtKB-ARBA"/>
</dbReference>
<dbReference type="InterPro" id="IPR001841">
    <property type="entry name" value="Znf_RING"/>
</dbReference>
<dbReference type="InterPro" id="IPR013083">
    <property type="entry name" value="Znf_RING/FYVE/PHD"/>
</dbReference>
<feature type="domain" description="RING-type" evidence="5">
    <location>
        <begin position="97"/>
        <end position="130"/>
    </location>
</feature>
<evidence type="ECO:0000256" key="1">
    <source>
        <dbReference type="ARBA" id="ARBA00022723"/>
    </source>
</evidence>
<dbReference type="Pfam" id="PF00097">
    <property type="entry name" value="zf-C3HC4"/>
    <property type="match status" value="1"/>
</dbReference>
<dbReference type="PANTHER" id="PTHR23327">
    <property type="entry name" value="RING FINGER PROTEIN 127"/>
    <property type="match status" value="1"/>
</dbReference>
<keyword evidence="7" id="KW-1185">Reference proteome</keyword>
<evidence type="ECO:0000259" key="5">
    <source>
        <dbReference type="PROSITE" id="PS50089"/>
    </source>
</evidence>
<reference evidence="6 7" key="1">
    <citation type="submission" date="2015-09" db="EMBL/GenBank/DDBJ databases">
        <title>Atta colombica WGS genome.</title>
        <authorList>
            <person name="Nygaard S."/>
            <person name="Hu H."/>
            <person name="Boomsma J."/>
            <person name="Zhang G."/>
        </authorList>
    </citation>
    <scope>NUCLEOTIDE SEQUENCE [LARGE SCALE GENOMIC DNA]</scope>
    <source>
        <strain evidence="6">Treedump-2</strain>
        <tissue evidence="6">Whole body</tissue>
    </source>
</reference>
<dbReference type="EMBL" id="KQ976530">
    <property type="protein sequence ID" value="KYM81696.1"/>
    <property type="molecule type" value="Genomic_DNA"/>
</dbReference>
<dbReference type="Proteomes" id="UP000078540">
    <property type="component" value="Unassembled WGS sequence"/>
</dbReference>
<dbReference type="GO" id="GO:0008270">
    <property type="term" value="F:zinc ion binding"/>
    <property type="evidence" value="ECO:0007669"/>
    <property type="project" value="UniProtKB-KW"/>
</dbReference>
<evidence type="ECO:0000313" key="7">
    <source>
        <dbReference type="Proteomes" id="UP000078540"/>
    </source>
</evidence>
<sequence length="212" mass="23884">MTELAKEAFTSRNYHLAVELYERCLKQQGSSYEVLLGYGDSLLKCGRVKDSIEIYSRCSTAMSVPADRLKHLATALLEDMVGIGTNPRRRIETSFACPLCEGILYQPMTAGCGHTYCRNCVDPSKNCHVCGVKIAIVSETNVLVQRLVEKWWPREVEASRARHEGDILMRKGHLGQALERYNLAVHLGKKITLSPYDVPLSLDEYLSYLSRI</sequence>
<dbReference type="SUPFAM" id="SSF48452">
    <property type="entry name" value="TPR-like"/>
    <property type="match status" value="1"/>
</dbReference>
<dbReference type="Gene3D" id="3.30.40.10">
    <property type="entry name" value="Zinc/RING finger domain, C3HC4 (zinc finger)"/>
    <property type="match status" value="1"/>
</dbReference>
<dbReference type="PROSITE" id="PS00518">
    <property type="entry name" value="ZF_RING_1"/>
    <property type="match status" value="1"/>
</dbReference>
<evidence type="ECO:0000256" key="3">
    <source>
        <dbReference type="ARBA" id="ARBA00022833"/>
    </source>
</evidence>
<dbReference type="SMART" id="SM00184">
    <property type="entry name" value="RING"/>
    <property type="match status" value="1"/>
</dbReference>
<dbReference type="Gene3D" id="1.25.40.10">
    <property type="entry name" value="Tetratricopeptide repeat domain"/>
    <property type="match status" value="1"/>
</dbReference>
<protein>
    <submittedName>
        <fullName evidence="6">LON peptidase N-terminal domain and RING finger protein 3</fullName>
    </submittedName>
</protein>
<gene>
    <name evidence="6" type="ORF">ALC53_07859</name>
</gene>
<evidence type="ECO:0000313" key="6">
    <source>
        <dbReference type="EMBL" id="KYM81696.1"/>
    </source>
</evidence>
<dbReference type="GO" id="GO:0005737">
    <property type="term" value="C:cytoplasm"/>
    <property type="evidence" value="ECO:0007669"/>
    <property type="project" value="UniProtKB-ARBA"/>
</dbReference>
<evidence type="ECO:0000256" key="2">
    <source>
        <dbReference type="ARBA" id="ARBA00022771"/>
    </source>
</evidence>
<proteinExistence type="predicted"/>
<dbReference type="InterPro" id="IPR018957">
    <property type="entry name" value="Znf_C3HC4_RING-type"/>
</dbReference>
<dbReference type="AlphaFoldDB" id="A0A195BAX3"/>
<organism evidence="6 7">
    <name type="scientific">Atta colombica</name>
    <dbReference type="NCBI Taxonomy" id="520822"/>
    <lineage>
        <taxon>Eukaryota</taxon>
        <taxon>Metazoa</taxon>
        <taxon>Ecdysozoa</taxon>
        <taxon>Arthropoda</taxon>
        <taxon>Hexapoda</taxon>
        <taxon>Insecta</taxon>
        <taxon>Pterygota</taxon>
        <taxon>Neoptera</taxon>
        <taxon>Endopterygota</taxon>
        <taxon>Hymenoptera</taxon>
        <taxon>Apocrita</taxon>
        <taxon>Aculeata</taxon>
        <taxon>Formicoidea</taxon>
        <taxon>Formicidae</taxon>
        <taxon>Myrmicinae</taxon>
        <taxon>Atta</taxon>
    </lineage>
</organism>
<keyword evidence="3" id="KW-0862">Zinc</keyword>
<accession>A0A195BAX3</accession>